<evidence type="ECO:0000313" key="3">
    <source>
        <dbReference type="Proteomes" id="UP000812982"/>
    </source>
</evidence>
<accession>A0ABS6KQ13</accession>
<dbReference type="EMBL" id="VOMB01000020">
    <property type="protein sequence ID" value="MBU9765563.1"/>
    <property type="molecule type" value="Genomic_DNA"/>
</dbReference>
<protein>
    <submittedName>
        <fullName evidence="2">Peptidase</fullName>
    </submittedName>
</protein>
<keyword evidence="3" id="KW-1185">Reference proteome</keyword>
<name>A0ABS6KQ13_9MYCO</name>
<dbReference type="Proteomes" id="UP000812982">
    <property type="component" value="Unassembled WGS sequence"/>
</dbReference>
<gene>
    <name evidence="2" type="ORF">FR943_17125</name>
</gene>
<feature type="region of interest" description="Disordered" evidence="1">
    <location>
        <begin position="1"/>
        <end position="24"/>
    </location>
</feature>
<feature type="region of interest" description="Disordered" evidence="1">
    <location>
        <begin position="54"/>
        <end position="83"/>
    </location>
</feature>
<comment type="caution">
    <text evidence="2">The sequence shown here is derived from an EMBL/GenBank/DDBJ whole genome shotgun (WGS) entry which is preliminary data.</text>
</comment>
<sequence length="303" mass="31695">MRRSTTFAGTENSVGTEKSVDSTSPLNGRRALLVAVFLMEMVAATVLLWKAAPPPVSPRVPPPTPPSAASPGPVAPPDPVTSIPLPDGRSAALLALGGPHAPALLQRLGAELPDAVAAVDAFWGPDWPQHIEIAVAGSDQQFRVLAGGAADIAATTTAQRIMFAPGAAQMSPAALRIVLRHELFHYAARAQTAPDAPRWLTEGVADFVGRPAAARPGPASAATLAQLPADADLDTPGAARSLAYDRAWWFTRYVADTHGTSTLRELYQRACGPDHSDVATAVRQTLGADLDAVLVGWQHWLTG</sequence>
<reference evidence="2 3" key="1">
    <citation type="journal article" date="2021" name="Sci. Rep.">
        <title>Phenotypic and genomic hallmarks of a novel, potentially pathogenic rapidly growing Mycobacterium species related to the Mycobacterium fortuitum complex.</title>
        <authorList>
            <person name="Gharbi R."/>
            <person name="Khanna V."/>
            <person name="Frigui W."/>
            <person name="Mhenni B."/>
            <person name="Brosch R."/>
            <person name="Mardassi H."/>
        </authorList>
    </citation>
    <scope>NUCLEOTIDE SEQUENCE [LARGE SCALE GENOMIC DNA]</scope>
    <source>
        <strain evidence="2 3">TNTM28</strain>
    </source>
</reference>
<dbReference type="RefSeq" id="WP_217159293.1">
    <property type="nucleotide sequence ID" value="NZ_VOMB01000020.1"/>
</dbReference>
<proteinExistence type="predicted"/>
<evidence type="ECO:0000256" key="1">
    <source>
        <dbReference type="SAM" id="MobiDB-lite"/>
    </source>
</evidence>
<feature type="compositionally biased region" description="Pro residues" evidence="1">
    <location>
        <begin position="54"/>
        <end position="79"/>
    </location>
</feature>
<organism evidence="2 3">
    <name type="scientific">[Mycobacterium] fortunisiensis</name>
    <dbReference type="NCBI Taxonomy" id="2600579"/>
    <lineage>
        <taxon>Bacteria</taxon>
        <taxon>Bacillati</taxon>
        <taxon>Actinomycetota</taxon>
        <taxon>Actinomycetes</taxon>
        <taxon>Mycobacteriales</taxon>
        <taxon>Mycobacteriaceae</taxon>
        <taxon>Mycolicibacterium</taxon>
    </lineage>
</organism>
<evidence type="ECO:0000313" key="2">
    <source>
        <dbReference type="EMBL" id="MBU9765563.1"/>
    </source>
</evidence>